<reference evidence="1" key="1">
    <citation type="submission" date="2021-03" db="EMBL/GenBank/DDBJ databases">
        <authorList>
            <person name="Thompson D.W."/>
            <person name="Brown H.M.F."/>
            <person name="Thompson S.D."/>
            <person name="Grose J.H."/>
        </authorList>
    </citation>
    <scope>NUCLEOTIDE SEQUENCE</scope>
</reference>
<keyword evidence="2" id="KW-1185">Reference proteome</keyword>
<protein>
    <submittedName>
        <fullName evidence="1">Uncharacterized protein</fullName>
    </submittedName>
</protein>
<evidence type="ECO:0000313" key="1">
    <source>
        <dbReference type="EMBL" id="QYA57515.1"/>
    </source>
</evidence>
<name>A0AAE7W9Q3_9CAUD</name>
<sequence length="71" mass="8482">MCDVTIKSVDVEELFFLYNQMGKPVKKGEILSDLYHRTLNNPFDEEIVISKSEFHDFKYVESVLIKRIVRW</sequence>
<evidence type="ECO:0000313" key="2">
    <source>
        <dbReference type="Proteomes" id="UP000827626"/>
    </source>
</evidence>
<gene>
    <name evidence="1" type="ORF">SARAHDANIELLE_87</name>
</gene>
<accession>A0AAE7W9Q3</accession>
<organism evidence="1 2">
    <name type="scientific">Hafnia phage vB_HpaM_SarahDanielle</name>
    <dbReference type="NCBI Taxonomy" id="2836113"/>
    <lineage>
        <taxon>Viruses</taxon>
        <taxon>Duplodnaviria</taxon>
        <taxon>Heunggongvirae</taxon>
        <taxon>Uroviricota</taxon>
        <taxon>Caudoviricetes</taxon>
        <taxon>Andersonviridae</taxon>
        <taxon>Andersonviridae incertae sedis</taxon>
        <taxon>Daniellevirus</taxon>
        <taxon>Daniellevirus danielle</taxon>
    </lineage>
</organism>
<proteinExistence type="predicted"/>
<dbReference type="EMBL" id="MW749010">
    <property type="protein sequence ID" value="QYA57515.1"/>
    <property type="molecule type" value="Genomic_DNA"/>
</dbReference>
<dbReference type="Proteomes" id="UP000827626">
    <property type="component" value="Segment"/>
</dbReference>